<proteinExistence type="predicted"/>
<evidence type="ECO:0000313" key="1">
    <source>
        <dbReference type="EMBL" id="KAE9153180.1"/>
    </source>
</evidence>
<evidence type="ECO:0000313" key="3">
    <source>
        <dbReference type="Proteomes" id="UP000440367"/>
    </source>
</evidence>
<evidence type="ECO:0000313" key="4">
    <source>
        <dbReference type="Proteomes" id="UP000440732"/>
    </source>
</evidence>
<reference evidence="3 4" key="1">
    <citation type="submission" date="2018-08" db="EMBL/GenBank/DDBJ databases">
        <title>Genomic investigation of the strawberry pathogen Phytophthora fragariae indicates pathogenicity is determined by transcriptional variation in three key races.</title>
        <authorList>
            <person name="Adams T.M."/>
            <person name="Armitage A.D."/>
            <person name="Sobczyk M.K."/>
            <person name="Bates H.J."/>
            <person name="Dunwell J.M."/>
            <person name="Nellist C.F."/>
            <person name="Harrison R.J."/>
        </authorList>
    </citation>
    <scope>NUCLEOTIDE SEQUENCE [LARGE SCALE GENOMIC DNA]</scope>
    <source>
        <strain evidence="2 3">BC-1</strain>
        <strain evidence="1 4">NOV-5</strain>
    </source>
</reference>
<organism evidence="1 4">
    <name type="scientific">Phytophthora fragariae</name>
    <dbReference type="NCBI Taxonomy" id="53985"/>
    <lineage>
        <taxon>Eukaryota</taxon>
        <taxon>Sar</taxon>
        <taxon>Stramenopiles</taxon>
        <taxon>Oomycota</taxon>
        <taxon>Peronosporomycetes</taxon>
        <taxon>Peronosporales</taxon>
        <taxon>Peronosporaceae</taxon>
        <taxon>Phytophthora</taxon>
    </lineage>
</organism>
<name>A0A6A3UNJ9_9STRA</name>
<protein>
    <submittedName>
        <fullName evidence="1">Uncharacterized protein</fullName>
    </submittedName>
</protein>
<gene>
    <name evidence="2" type="ORF">PF002_g3704</name>
    <name evidence="1" type="ORF">PF006_g2673</name>
</gene>
<comment type="caution">
    <text evidence="1">The sequence shown here is derived from an EMBL/GenBank/DDBJ whole genome shotgun (WGS) entry which is preliminary data.</text>
</comment>
<accession>A0A6A3UNJ9</accession>
<evidence type="ECO:0000313" key="2">
    <source>
        <dbReference type="EMBL" id="KAE9252708.1"/>
    </source>
</evidence>
<sequence>MVEPGPAFRLRVKFESDIKHVMAAPGLRNIAPPLS</sequence>
<dbReference type="EMBL" id="QXGA01000078">
    <property type="protein sequence ID" value="KAE9153180.1"/>
    <property type="molecule type" value="Genomic_DNA"/>
</dbReference>
<dbReference type="EMBL" id="QXGD01000107">
    <property type="protein sequence ID" value="KAE9252708.1"/>
    <property type="molecule type" value="Genomic_DNA"/>
</dbReference>
<dbReference type="AlphaFoldDB" id="A0A6A3UNJ9"/>
<dbReference type="Proteomes" id="UP000440367">
    <property type="component" value="Unassembled WGS sequence"/>
</dbReference>
<dbReference type="Proteomes" id="UP000440732">
    <property type="component" value="Unassembled WGS sequence"/>
</dbReference>